<dbReference type="AlphaFoldDB" id="A0A2L0FBU3"/>
<feature type="domain" description="Sigma-54 factor interaction" evidence="10">
    <location>
        <begin position="167"/>
        <end position="395"/>
    </location>
</feature>
<evidence type="ECO:0000256" key="9">
    <source>
        <dbReference type="SAM" id="MobiDB-lite"/>
    </source>
</evidence>
<dbReference type="EMBL" id="CP012673">
    <property type="protein sequence ID" value="AUX49078.1"/>
    <property type="molecule type" value="Genomic_DNA"/>
</dbReference>
<evidence type="ECO:0000256" key="5">
    <source>
        <dbReference type="ARBA" id="ARBA00023015"/>
    </source>
</evidence>
<feature type="region of interest" description="Disordered" evidence="9">
    <location>
        <begin position="1"/>
        <end position="27"/>
    </location>
</feature>
<dbReference type="Pfam" id="PF00072">
    <property type="entry name" value="Response_reg"/>
    <property type="match status" value="1"/>
</dbReference>
<feature type="compositionally biased region" description="Pro residues" evidence="9">
    <location>
        <begin position="12"/>
        <end position="27"/>
    </location>
</feature>
<evidence type="ECO:0000256" key="8">
    <source>
        <dbReference type="PROSITE-ProRule" id="PRU00169"/>
    </source>
</evidence>
<dbReference type="Gene3D" id="3.40.50.2300">
    <property type="match status" value="1"/>
</dbReference>
<evidence type="ECO:0000256" key="6">
    <source>
        <dbReference type="ARBA" id="ARBA00023125"/>
    </source>
</evidence>
<dbReference type="PROSITE" id="PS50110">
    <property type="entry name" value="RESPONSE_REGULATORY"/>
    <property type="match status" value="1"/>
</dbReference>
<evidence type="ECO:0000256" key="7">
    <source>
        <dbReference type="ARBA" id="ARBA00023163"/>
    </source>
</evidence>
<dbReference type="CDD" id="cd00009">
    <property type="entry name" value="AAA"/>
    <property type="match status" value="1"/>
</dbReference>
<dbReference type="PRINTS" id="PR01590">
    <property type="entry name" value="HTHFIS"/>
</dbReference>
<dbReference type="InterPro" id="IPR025943">
    <property type="entry name" value="Sigma_54_int_dom_ATP-bd_2"/>
</dbReference>
<evidence type="ECO:0000313" key="13">
    <source>
        <dbReference type="Proteomes" id="UP000238348"/>
    </source>
</evidence>
<dbReference type="Gene3D" id="1.10.10.60">
    <property type="entry name" value="Homeodomain-like"/>
    <property type="match status" value="1"/>
</dbReference>
<dbReference type="FunFam" id="3.40.50.2300:FF:000018">
    <property type="entry name" value="DNA-binding transcriptional regulator NtrC"/>
    <property type="match status" value="1"/>
</dbReference>
<dbReference type="PROSITE" id="PS00676">
    <property type="entry name" value="SIGMA54_INTERACT_2"/>
    <property type="match status" value="1"/>
</dbReference>
<keyword evidence="3" id="KW-0067">ATP-binding</keyword>
<dbReference type="Pfam" id="PF02954">
    <property type="entry name" value="HTH_8"/>
    <property type="match status" value="1"/>
</dbReference>
<evidence type="ECO:0000256" key="1">
    <source>
        <dbReference type="ARBA" id="ARBA00022553"/>
    </source>
</evidence>
<evidence type="ECO:0000256" key="3">
    <source>
        <dbReference type="ARBA" id="ARBA00022840"/>
    </source>
</evidence>
<dbReference type="InterPro" id="IPR001789">
    <property type="entry name" value="Sig_transdc_resp-reg_receiver"/>
</dbReference>
<dbReference type="InterPro" id="IPR002197">
    <property type="entry name" value="HTH_Fis"/>
</dbReference>
<dbReference type="Pfam" id="PF25601">
    <property type="entry name" value="AAA_lid_14"/>
    <property type="match status" value="1"/>
</dbReference>
<dbReference type="Pfam" id="PF00158">
    <property type="entry name" value="Sigma54_activat"/>
    <property type="match status" value="1"/>
</dbReference>
<dbReference type="InterPro" id="IPR009057">
    <property type="entry name" value="Homeodomain-like_sf"/>
</dbReference>
<dbReference type="RefSeq" id="WP_104986845.1">
    <property type="nucleotide sequence ID" value="NZ_CP012673.1"/>
</dbReference>
<keyword evidence="5" id="KW-0805">Transcription regulation</keyword>
<dbReference type="InterPro" id="IPR058031">
    <property type="entry name" value="AAA_lid_NorR"/>
</dbReference>
<dbReference type="PROSITE" id="PS00688">
    <property type="entry name" value="SIGMA54_INTERACT_3"/>
    <property type="match status" value="1"/>
</dbReference>
<evidence type="ECO:0000313" key="12">
    <source>
        <dbReference type="EMBL" id="AUX49078.1"/>
    </source>
</evidence>
<keyword evidence="1 8" id="KW-0597">Phosphoprotein</keyword>
<reference evidence="12 13" key="1">
    <citation type="submission" date="2015-09" db="EMBL/GenBank/DDBJ databases">
        <title>Sorangium comparison.</title>
        <authorList>
            <person name="Zaburannyi N."/>
            <person name="Bunk B."/>
            <person name="Overmann J."/>
            <person name="Mueller R."/>
        </authorList>
    </citation>
    <scope>NUCLEOTIDE SEQUENCE [LARGE SCALE GENOMIC DNA]</scope>
    <source>
        <strain evidence="12 13">So ce26</strain>
    </source>
</reference>
<dbReference type="OrthoDB" id="9763792at2"/>
<dbReference type="InterPro" id="IPR025944">
    <property type="entry name" value="Sigma_54_int_dom_CS"/>
</dbReference>
<dbReference type="SUPFAM" id="SSF52540">
    <property type="entry name" value="P-loop containing nucleoside triphosphate hydrolases"/>
    <property type="match status" value="1"/>
</dbReference>
<proteinExistence type="predicted"/>
<evidence type="ECO:0000256" key="4">
    <source>
        <dbReference type="ARBA" id="ARBA00023012"/>
    </source>
</evidence>
<dbReference type="InterPro" id="IPR002078">
    <property type="entry name" value="Sigma_54_int"/>
</dbReference>
<keyword evidence="6" id="KW-0238">DNA-binding</keyword>
<dbReference type="SUPFAM" id="SSF46689">
    <property type="entry name" value="Homeodomain-like"/>
    <property type="match status" value="1"/>
</dbReference>
<protein>
    <submittedName>
        <fullName evidence="12">Fis family transcriptional regulator</fullName>
    </submittedName>
</protein>
<dbReference type="GO" id="GO:0005524">
    <property type="term" value="F:ATP binding"/>
    <property type="evidence" value="ECO:0007669"/>
    <property type="project" value="UniProtKB-KW"/>
</dbReference>
<organism evidence="12 13">
    <name type="scientific">Sorangium cellulosum</name>
    <name type="common">Polyangium cellulosum</name>
    <dbReference type="NCBI Taxonomy" id="56"/>
    <lineage>
        <taxon>Bacteria</taxon>
        <taxon>Pseudomonadati</taxon>
        <taxon>Myxococcota</taxon>
        <taxon>Polyangia</taxon>
        <taxon>Polyangiales</taxon>
        <taxon>Polyangiaceae</taxon>
        <taxon>Sorangium</taxon>
    </lineage>
</organism>
<feature type="modified residue" description="4-aspartylphosphate" evidence="8">
    <location>
        <position position="78"/>
    </location>
</feature>
<keyword evidence="2" id="KW-0547">Nucleotide-binding</keyword>
<dbReference type="Proteomes" id="UP000238348">
    <property type="component" value="Chromosome"/>
</dbReference>
<dbReference type="GO" id="GO:0043565">
    <property type="term" value="F:sequence-specific DNA binding"/>
    <property type="evidence" value="ECO:0007669"/>
    <property type="project" value="InterPro"/>
</dbReference>
<dbReference type="InterPro" id="IPR025662">
    <property type="entry name" value="Sigma_54_int_dom_ATP-bd_1"/>
</dbReference>
<evidence type="ECO:0000259" key="10">
    <source>
        <dbReference type="PROSITE" id="PS50045"/>
    </source>
</evidence>
<dbReference type="GO" id="GO:0006355">
    <property type="term" value="P:regulation of DNA-templated transcription"/>
    <property type="evidence" value="ECO:0007669"/>
    <property type="project" value="InterPro"/>
</dbReference>
<dbReference type="PROSITE" id="PS50045">
    <property type="entry name" value="SIGMA54_INTERACT_4"/>
    <property type="match status" value="1"/>
</dbReference>
<feature type="domain" description="Response regulatory" evidence="11">
    <location>
        <begin position="29"/>
        <end position="143"/>
    </location>
</feature>
<dbReference type="SMART" id="SM00448">
    <property type="entry name" value="REC"/>
    <property type="match status" value="1"/>
</dbReference>
<evidence type="ECO:0000259" key="11">
    <source>
        <dbReference type="PROSITE" id="PS50110"/>
    </source>
</evidence>
<dbReference type="SUPFAM" id="SSF52172">
    <property type="entry name" value="CheY-like"/>
    <property type="match status" value="1"/>
</dbReference>
<gene>
    <name evidence="12" type="primary">fis</name>
    <name evidence="12" type="ORF">SOCE26_106230</name>
</gene>
<dbReference type="PANTHER" id="PTHR32071">
    <property type="entry name" value="TRANSCRIPTIONAL REGULATORY PROTEIN"/>
    <property type="match status" value="1"/>
</dbReference>
<dbReference type="SMART" id="SM00382">
    <property type="entry name" value="AAA"/>
    <property type="match status" value="1"/>
</dbReference>
<dbReference type="InterPro" id="IPR011006">
    <property type="entry name" value="CheY-like_superfamily"/>
</dbReference>
<dbReference type="GO" id="GO:0000160">
    <property type="term" value="P:phosphorelay signal transduction system"/>
    <property type="evidence" value="ECO:0007669"/>
    <property type="project" value="UniProtKB-KW"/>
</dbReference>
<dbReference type="InterPro" id="IPR027417">
    <property type="entry name" value="P-loop_NTPase"/>
</dbReference>
<keyword evidence="7" id="KW-0804">Transcription</keyword>
<dbReference type="PROSITE" id="PS00675">
    <property type="entry name" value="SIGMA54_INTERACT_1"/>
    <property type="match status" value="1"/>
</dbReference>
<dbReference type="FunFam" id="3.40.50.300:FF:000006">
    <property type="entry name" value="DNA-binding transcriptional regulator NtrC"/>
    <property type="match status" value="1"/>
</dbReference>
<keyword evidence="4" id="KW-0902">Two-component regulatory system</keyword>
<name>A0A2L0FBU3_SORCE</name>
<dbReference type="Gene3D" id="1.10.8.60">
    <property type="match status" value="1"/>
</dbReference>
<sequence length="471" mass="51361">MADDLAQTGAPPSSPPPAGAAPAPPGAPTVLVVDDEPSNVASIEKIFQRDGMRVITADSAKAALEIVRSRRVEVVLTDLMMPGVSGLELLRAIKQISPDTEVVMMTAYGTVETAVQAMREGAYDFVEKPLKRMTIIKSVRKAAERQSLVAENRSLRQEIKLLTKREIVGSSPTLRRVLDIATQAAPSSATVLVLGESGTGKELLARFIHERSARARGPFVAVNCAAIPETILEGELFGHERGAFTGALAKRDGRFAKAAGGTLFLDEIGELSPAVQVKLLRVLQEGEYEPVGGDTVRADVRLVAATNKDLRAEVAAGRFREDLFYRLNVIAITAPPLRSRREDIPLLVDHFLGVYCTKNNRPRLEAPRDVLARLTDYTWPGNVRELENVIERAVVLCRADQLSVDDLPDFIREAAPAEPSSLTFSVGTPLDEVERRLIRETLRHARGDKSVAAQLLGISTRTIYRKLGELE</sequence>
<dbReference type="InterPro" id="IPR003593">
    <property type="entry name" value="AAA+_ATPase"/>
</dbReference>
<accession>A0A2L0FBU3</accession>
<dbReference type="Gene3D" id="3.40.50.300">
    <property type="entry name" value="P-loop containing nucleotide triphosphate hydrolases"/>
    <property type="match status" value="1"/>
</dbReference>
<evidence type="ECO:0000256" key="2">
    <source>
        <dbReference type="ARBA" id="ARBA00022741"/>
    </source>
</evidence>